<accession>A0A915DB65</accession>
<dbReference type="WBParaSite" id="jg17575">
    <property type="protein sequence ID" value="jg17575"/>
    <property type="gene ID" value="jg17575"/>
</dbReference>
<evidence type="ECO:0000313" key="3">
    <source>
        <dbReference type="WBParaSite" id="jg17575"/>
    </source>
</evidence>
<keyword evidence="1" id="KW-0472">Membrane</keyword>
<dbReference type="AlphaFoldDB" id="A0A915DB65"/>
<name>A0A915DB65_9BILA</name>
<sequence length="215" mass="24715">MKKRSSYLVAFLLIVLALPYAILHFWASTIGVDWQTGLAISSIRNAFNNGYYQKLFTYSITIEYTAAFFTFFIHYWAVWYKKRIRFTNSSQSSAKNKSLSVKFQVEETIRIARTLLPIVVVKCFLQTSSTILSYVANQIWISPPTDVQMIIYELVNLNHLQPLTTSLLMVYGSGQFGRVFGCCKKPLTHLIWLMIRKPTSKDLKTCLKNPEVSSL</sequence>
<keyword evidence="1" id="KW-0812">Transmembrane</keyword>
<protein>
    <submittedName>
        <fullName evidence="3">G-protein coupled receptors family 1 profile domain-containing protein</fullName>
    </submittedName>
</protein>
<organism evidence="2 3">
    <name type="scientific">Ditylenchus dipsaci</name>
    <dbReference type="NCBI Taxonomy" id="166011"/>
    <lineage>
        <taxon>Eukaryota</taxon>
        <taxon>Metazoa</taxon>
        <taxon>Ecdysozoa</taxon>
        <taxon>Nematoda</taxon>
        <taxon>Chromadorea</taxon>
        <taxon>Rhabditida</taxon>
        <taxon>Tylenchina</taxon>
        <taxon>Tylenchomorpha</taxon>
        <taxon>Sphaerularioidea</taxon>
        <taxon>Anguinidae</taxon>
        <taxon>Anguininae</taxon>
        <taxon>Ditylenchus</taxon>
    </lineage>
</organism>
<evidence type="ECO:0000313" key="2">
    <source>
        <dbReference type="Proteomes" id="UP000887574"/>
    </source>
</evidence>
<keyword evidence="1" id="KW-1133">Transmembrane helix</keyword>
<evidence type="ECO:0000256" key="1">
    <source>
        <dbReference type="SAM" id="Phobius"/>
    </source>
</evidence>
<proteinExistence type="predicted"/>
<keyword evidence="2" id="KW-1185">Reference proteome</keyword>
<dbReference type="Proteomes" id="UP000887574">
    <property type="component" value="Unplaced"/>
</dbReference>
<feature type="transmembrane region" description="Helical" evidence="1">
    <location>
        <begin position="55"/>
        <end position="78"/>
    </location>
</feature>
<reference evidence="3" key="1">
    <citation type="submission" date="2022-11" db="UniProtKB">
        <authorList>
            <consortium name="WormBaseParasite"/>
        </authorList>
    </citation>
    <scope>IDENTIFICATION</scope>
</reference>